<dbReference type="AlphaFoldDB" id="A0A9P3UZ81"/>
<accession>A0A9P3UZ81</accession>
<organism evidence="2 3">
    <name type="scientific">Mycobacterium kiyosense</name>
    <dbReference type="NCBI Taxonomy" id="2871094"/>
    <lineage>
        <taxon>Bacteria</taxon>
        <taxon>Bacillati</taxon>
        <taxon>Actinomycetota</taxon>
        <taxon>Actinomycetes</taxon>
        <taxon>Mycobacteriales</taxon>
        <taxon>Mycobacteriaceae</taxon>
        <taxon>Mycobacterium</taxon>
    </lineage>
</organism>
<dbReference type="Proteomes" id="UP001064782">
    <property type="component" value="Unassembled WGS sequence"/>
</dbReference>
<evidence type="ECO:0000313" key="1">
    <source>
        <dbReference type="EMBL" id="GLB85599.1"/>
    </source>
</evidence>
<dbReference type="EMBL" id="BRXE01000091">
    <property type="protein sequence ID" value="GLB85599.1"/>
    <property type="molecule type" value="Genomic_DNA"/>
</dbReference>
<dbReference type="EMBL" id="BRZI01000039">
    <property type="protein sequence ID" value="GLD32221.1"/>
    <property type="molecule type" value="Genomic_DNA"/>
</dbReference>
<name>A0A9P3UZ81_9MYCO</name>
<dbReference type="Proteomes" id="UP001165663">
    <property type="component" value="Unassembled WGS sequence"/>
</dbReference>
<keyword evidence="3" id="KW-1185">Reference proteome</keyword>
<sequence>MLEPRPPRPADSAAPADWLSARVDLWGPHWVTNVVGSGLHLSPRALGALCAVLARHAATAQHCFSAVWQGCGTLHAGPGVTLTAYLPVNGVVPDLSPPPPAPAHWQLDLTGPTFTLPGRDRYHLFQGAVEQAVHIGRWDNTTSFAAQSPHFMWPADHTWCVATEIDDDSTIIGGTAALISELCASAAIEVLPIAPDAPFDDILNP</sequence>
<gene>
    <name evidence="2" type="ORF">Mkiyose1413_41040</name>
    <name evidence="1" type="ORF">SRL2020028_48550</name>
</gene>
<evidence type="ECO:0000313" key="2">
    <source>
        <dbReference type="EMBL" id="GLD32221.1"/>
    </source>
</evidence>
<evidence type="ECO:0000313" key="3">
    <source>
        <dbReference type="Proteomes" id="UP001064782"/>
    </source>
</evidence>
<reference evidence="2" key="1">
    <citation type="submission" date="2022-08" db="EMBL/GenBank/DDBJ databases">
        <title>Mycobacterium kiyosense sp. nov., scotochromogenic slow-glowing species isolated from respiratory specimens.</title>
        <authorList>
            <person name="Fukano H."/>
            <person name="Kazumi Y."/>
            <person name="Sakagami N."/>
            <person name="Ato M."/>
            <person name="Mitarai S."/>
            <person name="Hoshino Y."/>
        </authorList>
    </citation>
    <scope>NUCLEOTIDE SEQUENCE</scope>
    <source>
        <strain evidence="2">1413</strain>
        <strain evidence="1">SRL2020-028</strain>
    </source>
</reference>
<proteinExistence type="predicted"/>
<comment type="caution">
    <text evidence="2">The sequence shown here is derived from an EMBL/GenBank/DDBJ whole genome shotgun (WGS) entry which is preliminary data.</text>
</comment>
<protein>
    <submittedName>
        <fullName evidence="2">Uncharacterized protein</fullName>
    </submittedName>
</protein>